<keyword evidence="9" id="KW-1185">Reference proteome</keyword>
<keyword evidence="4" id="KW-0572">Peptidoglycan-anchor</keyword>
<feature type="compositionally biased region" description="Basic and acidic residues" evidence="5">
    <location>
        <begin position="466"/>
        <end position="476"/>
    </location>
</feature>
<comment type="caution">
    <text evidence="8">The sequence shown here is derived from an EMBL/GenBank/DDBJ whole genome shotgun (WGS) entry which is preliminary data.</text>
</comment>
<feature type="region of interest" description="Disordered" evidence="5">
    <location>
        <begin position="1415"/>
        <end position="1468"/>
    </location>
</feature>
<feature type="transmembrane region" description="Helical" evidence="6">
    <location>
        <begin position="1535"/>
        <end position="1558"/>
    </location>
</feature>
<dbReference type="InterPro" id="IPR059115">
    <property type="entry name" value="Rib"/>
</dbReference>
<dbReference type="Pfam" id="PF08428">
    <property type="entry name" value="Rib"/>
    <property type="match status" value="9"/>
</dbReference>
<evidence type="ECO:0000313" key="8">
    <source>
        <dbReference type="EMBL" id="MBY4796952.1"/>
    </source>
</evidence>
<evidence type="ECO:0000259" key="7">
    <source>
        <dbReference type="PROSITE" id="PS50847"/>
    </source>
</evidence>
<reference evidence="8 9" key="1">
    <citation type="submission" date="2021-08" db="EMBL/GenBank/DDBJ databases">
        <title>Collinsella faecalis sp. nov. isolated from swine faeces.</title>
        <authorList>
            <person name="Oh B.S."/>
            <person name="Lee J.H."/>
        </authorList>
    </citation>
    <scope>NUCLEOTIDE SEQUENCE [LARGE SCALE GENOMIC DNA]</scope>
    <source>
        <strain evidence="8 9">AGMB00827</strain>
    </source>
</reference>
<keyword evidence="1" id="KW-0134">Cell wall</keyword>
<dbReference type="InterPro" id="IPR019931">
    <property type="entry name" value="LPXTG_anchor"/>
</dbReference>
<keyword evidence="6" id="KW-1133">Transmembrane helix</keyword>
<dbReference type="Proteomes" id="UP000700908">
    <property type="component" value="Unassembled WGS sequence"/>
</dbReference>
<evidence type="ECO:0000256" key="3">
    <source>
        <dbReference type="ARBA" id="ARBA00022729"/>
    </source>
</evidence>
<sequence>MTEDSSKPIASTKSRWVRVGRTGALAVVLGLGLAGTLSTAPAIAAAEGVSVRSLDTSAHYIANGFESSSLRYANTVYKGVNDNGTIALTITKWSDLATDWGTRQDNEFAGKYILSFSDDGFYKQIESIQLAGNSKASLKKYNDGAMWTLEANGANLQTGVIGAVTNVDLTITLKNGATLNSLGLSDTKLGFESVWIKYSGAIANESISTGFILQNNAKTGGEKKTGFTSGQVANNILVDSTNRRINSIHTFKPDQNFLQSDYAWVVYIREQIPAELVPFIDLNGTKIYSSDIEGKLTPNQKEFDVQFRPDGTVDTSRDAELSIAVDGDNLTMKRLDEVRNNLDNIFTGVLGQSRSYTISYKLKDNVSLADFSSGVLKILKERQQPLFFESSLAADYQNKYISGGLIGKQDDGRPPQQLVNSYANAYLPAADSDKDGIFDFVEYAIGYNAHAVDTDGDGVPDPQEFYTDKTDGKDPQSYKVQPPTTKVEHISRAAEVTLAGTMPKPLITDPSDNSKKLDITNRDAGNALVKLVQADESGQPVHGASAYATATIPFEKLQTGDFTLTIPKGTIPADVKKVVLVGADPAGGEEAVGSVLDVKTDAEIYQAEGQTIETPVNGHPEARSAISNTVGLPDGTVYSWKNGDPDTSQEGTIDATVVVTYPDTSTQEVDVKVKVANNKTDSQRYLPKGGMVNKGFGETVTKDDLAAAVTFEPALPENYLIKGIALKDNAQIPTMGQNNKVVLTVTYADDSTADVEVTLNYGKAADALTPTAAPVSKGFGETATLDDIKGAITVDPADAVEGIELAPGTQIPTKGKDNQVSAVVKYKDGSSDTVMVPVSYQTAAEKYEPVAEGLSKKPGENVALDELQRLVTFKPELVDAHDVKSIELAPGNTLPTPNEDKNVTLTVTYSDGSTDTVTIPVVFGSMNERYTPEGQPVKATMGGELPAAITGIKNTQEMPDGTTYRWKSPAPSTAAAGETNAVIEVVYPDQTIDEVSVKVTVTDERPDALKYDATATKIEAAYGQKLTVDDLRQHVTITPTPAEGVVVDMALPEGVTIPTTGKDVAAPLVVTYSDGTQDVVSVPISFATGAETFNPAANDSIETPMGVVPGASDAIRNKEDLPEGTTYTWTQEPDVSAPAENVAGTVKVTYPDGSSEEVAVKVNVTDTRTDSQKYTATGGVLEVAYGTQVTEGNLAKKVSVADAAGQPAPEGAVKSIKLADGVSIPSNGKGLKVSMTVTYADDSTAAVEVTLTYGDANAAYDPKPQEIVTTPGSLPVAADGIKDKETLPAGTVYEWKDGQVPSTARPGTETGTVLVTYPDNTTDEVQVSVTTKALADVNEPKGRDVKVPLNGELPEAAGAISNMNELPANTQVAWKDPRPDTSRAGEQDATVTVTYPDGSSEDVSIKVKVGTDADAIDPQGQDVTVGDDGKLPKPANGIKNLDVLPDGTDLEWKDPKPNTSRPGTQTGTILVTYPDGSTDEVMVNVVVPKKSGGDSGQDDLSGKSGKSDKPGKSGKLGKFGKSGKGALPQTGDASVLAAGSALGSGVLASVFGGILAAVKRRRSSKK</sequence>
<gene>
    <name evidence="8" type="ORF">K6V98_01030</name>
</gene>
<accession>A0ABS7MI40</accession>
<dbReference type="EMBL" id="JAIMFO010000004">
    <property type="protein sequence ID" value="MBY4796952.1"/>
    <property type="molecule type" value="Genomic_DNA"/>
</dbReference>
<feature type="domain" description="Gram-positive cocci surface proteins LPxTG" evidence="7">
    <location>
        <begin position="1527"/>
        <end position="1566"/>
    </location>
</feature>
<name>A0ABS7MI40_9ACTN</name>
<feature type="region of interest" description="Disordered" evidence="5">
    <location>
        <begin position="1488"/>
        <end position="1531"/>
    </location>
</feature>
<dbReference type="RefSeq" id="WP_222198669.1">
    <property type="nucleotide sequence ID" value="NZ_JAIMFO010000004.1"/>
</dbReference>
<evidence type="ECO:0000256" key="2">
    <source>
        <dbReference type="ARBA" id="ARBA00022525"/>
    </source>
</evidence>
<dbReference type="InterPro" id="IPR012706">
    <property type="entry name" value="Rib_alpha_Esp_rpt"/>
</dbReference>
<evidence type="ECO:0000256" key="4">
    <source>
        <dbReference type="ARBA" id="ARBA00023088"/>
    </source>
</evidence>
<feature type="compositionally biased region" description="Polar residues" evidence="5">
    <location>
        <begin position="1457"/>
        <end position="1468"/>
    </location>
</feature>
<evidence type="ECO:0000256" key="5">
    <source>
        <dbReference type="SAM" id="MobiDB-lite"/>
    </source>
</evidence>
<proteinExistence type="predicted"/>
<protein>
    <recommendedName>
        <fullName evidence="7">Gram-positive cocci surface proteins LPxTG domain-containing protein</fullName>
    </recommendedName>
</protein>
<keyword evidence="6" id="KW-0472">Membrane</keyword>
<keyword evidence="3" id="KW-0732">Signal</keyword>
<evidence type="ECO:0000256" key="1">
    <source>
        <dbReference type="ARBA" id="ARBA00022512"/>
    </source>
</evidence>
<keyword evidence="2" id="KW-0964">Secreted</keyword>
<keyword evidence="6" id="KW-0812">Transmembrane</keyword>
<evidence type="ECO:0000256" key="6">
    <source>
        <dbReference type="SAM" id="Phobius"/>
    </source>
</evidence>
<feature type="region of interest" description="Disordered" evidence="5">
    <location>
        <begin position="454"/>
        <end position="481"/>
    </location>
</feature>
<evidence type="ECO:0000313" key="9">
    <source>
        <dbReference type="Proteomes" id="UP000700908"/>
    </source>
</evidence>
<organism evidence="8 9">
    <name type="scientific">Collinsella ureilytica</name>
    <dbReference type="NCBI Taxonomy" id="2869515"/>
    <lineage>
        <taxon>Bacteria</taxon>
        <taxon>Bacillati</taxon>
        <taxon>Actinomycetota</taxon>
        <taxon>Coriobacteriia</taxon>
        <taxon>Coriobacteriales</taxon>
        <taxon>Coriobacteriaceae</taxon>
        <taxon>Collinsella</taxon>
    </lineage>
</organism>
<dbReference type="NCBIfam" id="TIGR02331">
    <property type="entry name" value="rib_alpha"/>
    <property type="match status" value="6"/>
</dbReference>
<dbReference type="PROSITE" id="PS50847">
    <property type="entry name" value="GRAM_POS_ANCHORING"/>
    <property type="match status" value="1"/>
</dbReference>